<dbReference type="Pfam" id="PF13356">
    <property type="entry name" value="Arm-DNA-bind_3"/>
    <property type="match status" value="1"/>
</dbReference>
<dbReference type="PROSITE" id="PS51898">
    <property type="entry name" value="TYR_RECOMBINASE"/>
    <property type="match status" value="1"/>
</dbReference>
<dbReference type="GO" id="GO:0015074">
    <property type="term" value="P:DNA integration"/>
    <property type="evidence" value="ECO:0007669"/>
    <property type="project" value="UniProtKB-KW"/>
</dbReference>
<evidence type="ECO:0000256" key="1">
    <source>
        <dbReference type="ARBA" id="ARBA00008857"/>
    </source>
</evidence>
<dbReference type="PROSITE" id="PS51900">
    <property type="entry name" value="CB"/>
    <property type="match status" value="1"/>
</dbReference>
<keyword evidence="9" id="KW-1185">Reference proteome</keyword>
<evidence type="ECO:0000256" key="2">
    <source>
        <dbReference type="ARBA" id="ARBA00022908"/>
    </source>
</evidence>
<dbReference type="GO" id="GO:0006310">
    <property type="term" value="P:DNA recombination"/>
    <property type="evidence" value="ECO:0007669"/>
    <property type="project" value="UniProtKB-KW"/>
</dbReference>
<evidence type="ECO:0000313" key="9">
    <source>
        <dbReference type="Proteomes" id="UP000321362"/>
    </source>
</evidence>
<feature type="domain" description="Core-binding (CB)" evidence="7">
    <location>
        <begin position="114"/>
        <end position="193"/>
    </location>
</feature>
<dbReference type="SUPFAM" id="SSF56349">
    <property type="entry name" value="DNA breaking-rejoining enzymes"/>
    <property type="match status" value="1"/>
</dbReference>
<evidence type="ECO:0000259" key="7">
    <source>
        <dbReference type="PROSITE" id="PS51900"/>
    </source>
</evidence>
<evidence type="ECO:0000259" key="6">
    <source>
        <dbReference type="PROSITE" id="PS51898"/>
    </source>
</evidence>
<dbReference type="Gene3D" id="1.10.150.130">
    <property type="match status" value="1"/>
</dbReference>
<organism evidence="8 9">
    <name type="scientific">Mucilaginibacter ginsenosidivorax</name>
    <dbReference type="NCBI Taxonomy" id="862126"/>
    <lineage>
        <taxon>Bacteria</taxon>
        <taxon>Pseudomonadati</taxon>
        <taxon>Bacteroidota</taxon>
        <taxon>Sphingobacteriia</taxon>
        <taxon>Sphingobacteriales</taxon>
        <taxon>Sphingobacteriaceae</taxon>
        <taxon>Mucilaginibacter</taxon>
    </lineage>
</organism>
<accession>A0A5B8W8R0</accession>
<dbReference type="InterPro" id="IPR010998">
    <property type="entry name" value="Integrase_recombinase_N"/>
</dbReference>
<dbReference type="AlphaFoldDB" id="A0A5B8W8R0"/>
<dbReference type="InterPro" id="IPR038488">
    <property type="entry name" value="Integrase_DNA-bd_sf"/>
</dbReference>
<evidence type="ECO:0000256" key="4">
    <source>
        <dbReference type="ARBA" id="ARBA00023172"/>
    </source>
</evidence>
<dbReference type="Gene3D" id="1.10.443.10">
    <property type="entry name" value="Intergrase catalytic core"/>
    <property type="match status" value="1"/>
</dbReference>
<dbReference type="GO" id="GO:0003677">
    <property type="term" value="F:DNA binding"/>
    <property type="evidence" value="ECO:0007669"/>
    <property type="project" value="UniProtKB-UniRule"/>
</dbReference>
<sequence length="411" mass="47245">MNHGVTAQPEKGTTMTTAINFTKTVLDLIPRPTNGKRTYHYDSQVRGLAFVIQTSGATSFYLVKKIEGRSAKILLGKYPDLSVENARKKAKILLGQIAMGENPQAERQRRRNEQTFKELFEEYMTRYSKLYKKTWLSDQQDISRLCTKLFHKKISAIDKNDIQRLWETISAENGKHMANTILRRVKAVFNKAIEWGWQGTNPAAGIKKHKEKSRDRFIQPGEMPHLIQAIKDQNDDTLRDYFLILLLTGARRTNTVMMRWDQLNWEMAEWRIPDTKNGDPVIVPLTETALTLLRNRLQASSSIWVFPHKTKPEKHILNLELKWRAIKAQATAYLQEQKEYATSTLMDVRIHDLRRTFGSYQALSGTSLQIIGKSLGHRSTHSTQIYARLNMDAVRASVNKATDMMLALQSA</sequence>
<proteinExistence type="inferred from homology"/>
<feature type="domain" description="Tyr recombinase" evidence="6">
    <location>
        <begin position="213"/>
        <end position="399"/>
    </location>
</feature>
<dbReference type="InterPro" id="IPR013762">
    <property type="entry name" value="Integrase-like_cat_sf"/>
</dbReference>
<dbReference type="Pfam" id="PF00589">
    <property type="entry name" value="Phage_integrase"/>
    <property type="match status" value="1"/>
</dbReference>
<dbReference type="PANTHER" id="PTHR30629">
    <property type="entry name" value="PROPHAGE INTEGRASE"/>
    <property type="match status" value="1"/>
</dbReference>
<dbReference type="InterPro" id="IPR011010">
    <property type="entry name" value="DNA_brk_join_enz"/>
</dbReference>
<dbReference type="Proteomes" id="UP000321362">
    <property type="component" value="Chromosome"/>
</dbReference>
<dbReference type="KEGG" id="mgk:FSB76_26600"/>
<evidence type="ECO:0000256" key="3">
    <source>
        <dbReference type="ARBA" id="ARBA00023125"/>
    </source>
</evidence>
<dbReference type="EMBL" id="CP042437">
    <property type="protein sequence ID" value="QEC79345.1"/>
    <property type="molecule type" value="Genomic_DNA"/>
</dbReference>
<dbReference type="InterPro" id="IPR002104">
    <property type="entry name" value="Integrase_catalytic"/>
</dbReference>
<keyword evidence="3 5" id="KW-0238">DNA-binding</keyword>
<comment type="similarity">
    <text evidence="1">Belongs to the 'phage' integrase family.</text>
</comment>
<keyword evidence="2" id="KW-0229">DNA integration</keyword>
<gene>
    <name evidence="8" type="ORF">FSB76_26600</name>
</gene>
<dbReference type="InterPro" id="IPR025166">
    <property type="entry name" value="Integrase_DNA_bind_dom"/>
</dbReference>
<keyword evidence="4" id="KW-0233">DNA recombination</keyword>
<evidence type="ECO:0000256" key="5">
    <source>
        <dbReference type="PROSITE-ProRule" id="PRU01248"/>
    </source>
</evidence>
<dbReference type="InterPro" id="IPR050808">
    <property type="entry name" value="Phage_Integrase"/>
</dbReference>
<dbReference type="CDD" id="cd00796">
    <property type="entry name" value="INT_Rci_Hp1_C"/>
    <property type="match status" value="1"/>
</dbReference>
<reference evidence="8 9" key="1">
    <citation type="journal article" date="2013" name="J. Microbiol.">
        <title>Mucilaginibacter ginsenosidivorax sp. nov., with ginsenoside converting activity isolated from sediment.</title>
        <authorList>
            <person name="Kim J.K."/>
            <person name="Choi T.E."/>
            <person name="Liu Q.M."/>
            <person name="Park H.Y."/>
            <person name="Yi T.H."/>
            <person name="Yoon M.H."/>
            <person name="Kim S.C."/>
            <person name="Im W.T."/>
        </authorList>
    </citation>
    <scope>NUCLEOTIDE SEQUENCE [LARGE SCALE GENOMIC DNA]</scope>
    <source>
        <strain evidence="8 9">KHI28</strain>
    </source>
</reference>
<name>A0A5B8W8R0_9SPHI</name>
<dbReference type="InterPro" id="IPR044068">
    <property type="entry name" value="CB"/>
</dbReference>
<dbReference type="Gene3D" id="3.30.160.390">
    <property type="entry name" value="Integrase, DNA-binding domain"/>
    <property type="match status" value="1"/>
</dbReference>
<dbReference type="PANTHER" id="PTHR30629:SF2">
    <property type="entry name" value="PROPHAGE INTEGRASE INTS-RELATED"/>
    <property type="match status" value="1"/>
</dbReference>
<protein>
    <submittedName>
        <fullName evidence="8">Tyrosine-type recombinase/integrase</fullName>
    </submittedName>
</protein>
<evidence type="ECO:0000313" key="8">
    <source>
        <dbReference type="EMBL" id="QEC79345.1"/>
    </source>
</evidence>